<dbReference type="SUPFAM" id="SSF109998">
    <property type="entry name" value="Triger factor/SurA peptide-binding domain-like"/>
    <property type="match status" value="1"/>
</dbReference>
<evidence type="ECO:0000313" key="9">
    <source>
        <dbReference type="Proteomes" id="UP000306602"/>
    </source>
</evidence>
<dbReference type="PANTHER" id="PTHR47637">
    <property type="entry name" value="CHAPERONE SURA"/>
    <property type="match status" value="1"/>
</dbReference>
<dbReference type="InterPro" id="IPR046357">
    <property type="entry name" value="PPIase_dom_sf"/>
</dbReference>
<evidence type="ECO:0000259" key="7">
    <source>
        <dbReference type="PROSITE" id="PS50198"/>
    </source>
</evidence>
<dbReference type="InterPro" id="IPR027304">
    <property type="entry name" value="Trigger_fact/SurA_dom_sf"/>
</dbReference>
<feature type="signal peptide" evidence="6">
    <location>
        <begin position="1"/>
        <end position="23"/>
    </location>
</feature>
<evidence type="ECO:0000256" key="5">
    <source>
        <dbReference type="PROSITE-ProRule" id="PRU00278"/>
    </source>
</evidence>
<dbReference type="Pfam" id="PF00639">
    <property type="entry name" value="Rotamase"/>
    <property type="match status" value="1"/>
</dbReference>
<dbReference type="InterPro" id="IPR050280">
    <property type="entry name" value="OMP_Chaperone_SurA"/>
</dbReference>
<keyword evidence="5" id="KW-0697">Rotamase</keyword>
<organism evidence="8 9">
    <name type="scientific">Aliishimia ponticola</name>
    <dbReference type="NCBI Taxonomy" id="2499833"/>
    <lineage>
        <taxon>Bacteria</taxon>
        <taxon>Pseudomonadati</taxon>
        <taxon>Pseudomonadota</taxon>
        <taxon>Alphaproteobacteria</taxon>
        <taxon>Rhodobacterales</taxon>
        <taxon>Paracoccaceae</taxon>
        <taxon>Aliishimia</taxon>
    </lineage>
</organism>
<feature type="chain" id="PRO_5020507728" description="Parvulin-like PPIase" evidence="6">
    <location>
        <begin position="24"/>
        <end position="404"/>
    </location>
</feature>
<dbReference type="OrthoDB" id="9791746at2"/>
<evidence type="ECO:0000256" key="3">
    <source>
        <dbReference type="ARBA" id="ARBA00030642"/>
    </source>
</evidence>
<evidence type="ECO:0000256" key="4">
    <source>
        <dbReference type="ARBA" id="ARBA00031484"/>
    </source>
</evidence>
<dbReference type="Gene3D" id="3.10.50.40">
    <property type="match status" value="1"/>
</dbReference>
<name>A0A4S4NFR1_9RHOB</name>
<gene>
    <name evidence="8" type="ORF">E4Z66_02405</name>
</gene>
<keyword evidence="5 8" id="KW-0413">Isomerase</keyword>
<keyword evidence="9" id="KW-1185">Reference proteome</keyword>
<dbReference type="PROSITE" id="PS50198">
    <property type="entry name" value="PPIC_PPIASE_2"/>
    <property type="match status" value="1"/>
</dbReference>
<evidence type="ECO:0000313" key="8">
    <source>
        <dbReference type="EMBL" id="THH38442.1"/>
    </source>
</evidence>
<comment type="caution">
    <text evidence="8">The sequence shown here is derived from an EMBL/GenBank/DDBJ whole genome shotgun (WGS) entry which is preliminary data.</text>
</comment>
<dbReference type="Proteomes" id="UP000306602">
    <property type="component" value="Unassembled WGS sequence"/>
</dbReference>
<feature type="domain" description="PpiC" evidence="7">
    <location>
        <begin position="162"/>
        <end position="258"/>
    </location>
</feature>
<dbReference type="EMBL" id="SRKY01000001">
    <property type="protein sequence ID" value="THH38442.1"/>
    <property type="molecule type" value="Genomic_DNA"/>
</dbReference>
<evidence type="ECO:0000256" key="1">
    <source>
        <dbReference type="ARBA" id="ARBA00018370"/>
    </source>
</evidence>
<dbReference type="AlphaFoldDB" id="A0A4S4NFR1"/>
<dbReference type="InterPro" id="IPR000297">
    <property type="entry name" value="PPIase_PpiC"/>
</dbReference>
<evidence type="ECO:0000256" key="6">
    <source>
        <dbReference type="SAM" id="SignalP"/>
    </source>
</evidence>
<protein>
    <recommendedName>
        <fullName evidence="1">Parvulin-like PPIase</fullName>
    </recommendedName>
    <alternativeName>
        <fullName evidence="3">Peptidyl-prolyl cis-trans isomerase plp</fullName>
    </alternativeName>
    <alternativeName>
        <fullName evidence="4">Rotamase plp</fullName>
    </alternativeName>
</protein>
<evidence type="ECO:0000256" key="2">
    <source>
        <dbReference type="ARBA" id="ARBA00022729"/>
    </source>
</evidence>
<accession>A0A4S4NFR1</accession>
<dbReference type="Gene3D" id="1.10.4030.10">
    <property type="entry name" value="Porin chaperone SurA, peptide-binding domain"/>
    <property type="match status" value="1"/>
</dbReference>
<dbReference type="PANTHER" id="PTHR47637:SF1">
    <property type="entry name" value="CHAPERONE SURA"/>
    <property type="match status" value="1"/>
</dbReference>
<proteinExistence type="predicted"/>
<reference evidence="8 9" key="1">
    <citation type="submission" date="2019-04" db="EMBL/GenBank/DDBJ databases">
        <title>Shimia ponticola sp. nov., isolated from seawater.</title>
        <authorList>
            <person name="Kim Y.-O."/>
            <person name="Yoon J.-H."/>
        </authorList>
    </citation>
    <scope>NUCLEOTIDE SEQUENCE [LARGE SCALE GENOMIC DNA]</scope>
    <source>
        <strain evidence="8 9">MYP11</strain>
    </source>
</reference>
<sequence>MLMTRVFLLIASLFVLGGAPVSAQNPFAPVIEVNEDVITAWELQQRRLFLRVVSPTNATDAVVRQELIDDRLRAQLLRQVGLELSEEGIREGMEEFASRANLSADDLIKALAQRGIAEETFRDFVAVGVAWRDLIRARFGNRVQISEAEIDRAMAASTTGSGVRVLLSEIIMPAPPPQLDTVMARAERIAQVTTEAEFSSYARQFSATPSRGRGGRLDWAPLSNLPPILRARVLGLAPGEVTQPIPIPNAVALFQLRAIEETGASTPEYSAIEYARYYIPGGRSEAAMAEAARIRTKVDVCDDLYGIAQGRPEEALARDTQAPGDIPQDIALELAKLDNNEVSTALTTADGQSLVFLMLCGRTTAANEEVSREAVANSLRQERLSGFADSLLEELRADARIREK</sequence>
<keyword evidence="2 6" id="KW-0732">Signal</keyword>
<dbReference type="GO" id="GO:0003755">
    <property type="term" value="F:peptidyl-prolyl cis-trans isomerase activity"/>
    <property type="evidence" value="ECO:0007669"/>
    <property type="project" value="UniProtKB-KW"/>
</dbReference>
<dbReference type="SUPFAM" id="SSF54534">
    <property type="entry name" value="FKBP-like"/>
    <property type="match status" value="1"/>
</dbReference>